<evidence type="ECO:0000313" key="6">
    <source>
        <dbReference type="Proteomes" id="UP000076632"/>
    </source>
</evidence>
<dbReference type="PANTHER" id="PTHR12425">
    <property type="entry name" value="SYNEMBRYN"/>
    <property type="match status" value="1"/>
</dbReference>
<organism evidence="5 6">
    <name type="scientific">Xylona heveae (strain CBS 132557 / TC161)</name>
    <dbReference type="NCBI Taxonomy" id="1328760"/>
    <lineage>
        <taxon>Eukaryota</taxon>
        <taxon>Fungi</taxon>
        <taxon>Dikarya</taxon>
        <taxon>Ascomycota</taxon>
        <taxon>Pezizomycotina</taxon>
        <taxon>Xylonomycetes</taxon>
        <taxon>Xylonales</taxon>
        <taxon>Xylonaceae</taxon>
        <taxon>Xylona</taxon>
    </lineage>
</organism>
<evidence type="ECO:0000256" key="1">
    <source>
        <dbReference type="ARBA" id="ARBA00009049"/>
    </source>
</evidence>
<dbReference type="STRING" id="1328760.A0A165JFG5"/>
<keyword evidence="3" id="KW-0143">Chaperone</keyword>
<dbReference type="InterPro" id="IPR016024">
    <property type="entry name" value="ARM-type_fold"/>
</dbReference>
<protein>
    <recommendedName>
        <fullName evidence="7">Guanine nucleotide exchange factor</fullName>
    </recommendedName>
</protein>
<dbReference type="Pfam" id="PF10165">
    <property type="entry name" value="Ric8"/>
    <property type="match status" value="1"/>
</dbReference>
<dbReference type="SUPFAM" id="SSF48371">
    <property type="entry name" value="ARM repeat"/>
    <property type="match status" value="1"/>
</dbReference>
<dbReference type="OrthoDB" id="5585685at2759"/>
<gene>
    <name evidence="5" type="ORF">L228DRAFT_257649</name>
</gene>
<comment type="similarity">
    <text evidence="1">Belongs to the synembryn family.</text>
</comment>
<dbReference type="GO" id="GO:0007186">
    <property type="term" value="P:G protein-coupled receptor signaling pathway"/>
    <property type="evidence" value="ECO:0007669"/>
    <property type="project" value="TreeGrafter"/>
</dbReference>
<name>A0A165JFG5_XYLHT</name>
<dbReference type="AlphaFoldDB" id="A0A165JFG5"/>
<evidence type="ECO:0000313" key="5">
    <source>
        <dbReference type="EMBL" id="KZF26167.1"/>
    </source>
</evidence>
<proteinExistence type="inferred from homology"/>
<feature type="region of interest" description="Disordered" evidence="4">
    <location>
        <begin position="383"/>
        <end position="431"/>
    </location>
</feature>
<dbReference type="GeneID" id="28899146"/>
<dbReference type="RefSeq" id="XP_018191722.1">
    <property type="nucleotide sequence ID" value="XM_018334009.1"/>
</dbReference>
<dbReference type="PANTHER" id="PTHR12425:SF5">
    <property type="entry name" value="SYNEMBRYN"/>
    <property type="match status" value="1"/>
</dbReference>
<dbReference type="GO" id="GO:0005737">
    <property type="term" value="C:cytoplasm"/>
    <property type="evidence" value="ECO:0007669"/>
    <property type="project" value="TreeGrafter"/>
</dbReference>
<evidence type="ECO:0000256" key="4">
    <source>
        <dbReference type="SAM" id="MobiDB-lite"/>
    </source>
</evidence>
<sequence>MADQAKVAEVTALLNKLREDLVKKSLSVTEKQKTFESLKILGRSVQNAAPIFTKDGIEVLGRHGLDASPSAASREALKCLANALFLESKTRQIFVDLGFAEKAADRLKCDNLDDQFLLSRLLFYTTYDTNLDFDRLIDQHKLAININQNITRIAKHFSKKKHKLPLAPQEEMALSESLKLIFNISHYYPDRTGCFTSSIPEILKILLRLKLPTPPMDPPVNFLVNALINLDLEDKAGQAVGSSLLFPKFDTKCNAEMLINLLDEAIVVYRGEQRDVLAAPLVTLIRRVHDCAPDGVKRYMQWLLLPSDEERAKPLGKSDTLASRLLRLSSESTSPPMRESISSLMFELSGKDASSFVKNVGYGFASGFLVSHNVPIPENAMEAWSTQGQDSSKESGKSSQEAFINPITGQRLDKEAKDTGPPMTDEEKEREAERLFVLFERLKKTGVVNVKNPVEQAVDEGRFEELD</sequence>
<dbReference type="InParanoid" id="A0A165JFG5"/>
<evidence type="ECO:0000256" key="2">
    <source>
        <dbReference type="ARBA" id="ARBA00022658"/>
    </source>
</evidence>
<accession>A0A165JFG5</accession>
<dbReference type="Proteomes" id="UP000076632">
    <property type="component" value="Unassembled WGS sequence"/>
</dbReference>
<evidence type="ECO:0008006" key="7">
    <source>
        <dbReference type="Google" id="ProtNLM"/>
    </source>
</evidence>
<dbReference type="GO" id="GO:0005085">
    <property type="term" value="F:guanyl-nucleotide exchange factor activity"/>
    <property type="evidence" value="ECO:0007669"/>
    <property type="project" value="UniProtKB-KW"/>
</dbReference>
<evidence type="ECO:0000256" key="3">
    <source>
        <dbReference type="ARBA" id="ARBA00023186"/>
    </source>
</evidence>
<dbReference type="GO" id="GO:0001965">
    <property type="term" value="F:G-protein alpha-subunit binding"/>
    <property type="evidence" value="ECO:0007669"/>
    <property type="project" value="TreeGrafter"/>
</dbReference>
<dbReference type="OMA" id="NADPIFT"/>
<dbReference type="EMBL" id="KV407454">
    <property type="protein sequence ID" value="KZF26167.1"/>
    <property type="molecule type" value="Genomic_DNA"/>
</dbReference>
<keyword evidence="2" id="KW-0344">Guanine-nucleotide releasing factor</keyword>
<reference evidence="5 6" key="1">
    <citation type="journal article" date="2016" name="Fungal Biol.">
        <title>The genome of Xylona heveae provides a window into fungal endophytism.</title>
        <authorList>
            <person name="Gazis R."/>
            <person name="Kuo A."/>
            <person name="Riley R."/>
            <person name="LaButti K."/>
            <person name="Lipzen A."/>
            <person name="Lin J."/>
            <person name="Amirebrahimi M."/>
            <person name="Hesse C.N."/>
            <person name="Spatafora J.W."/>
            <person name="Henrissat B."/>
            <person name="Hainaut M."/>
            <person name="Grigoriev I.V."/>
            <person name="Hibbett D.S."/>
        </authorList>
    </citation>
    <scope>NUCLEOTIDE SEQUENCE [LARGE SCALE GENOMIC DNA]</scope>
    <source>
        <strain evidence="5 6">TC161</strain>
    </source>
</reference>
<keyword evidence="6" id="KW-1185">Reference proteome</keyword>
<dbReference type="InterPro" id="IPR019318">
    <property type="entry name" value="Gua_nucleotide_exch_fac_Ric8"/>
</dbReference>